<dbReference type="HOGENOM" id="CLU_029031_0_0_0"/>
<gene>
    <name evidence="14" type="ORF">NIDE1064</name>
</gene>
<feature type="transmembrane region" description="Helical" evidence="12">
    <location>
        <begin position="35"/>
        <end position="64"/>
    </location>
</feature>
<keyword evidence="5 12" id="KW-0812">Transmembrane</keyword>
<proteinExistence type="predicted"/>
<keyword evidence="10" id="KW-0482">Metalloprotease</keyword>
<accession>D8PC65</accession>
<evidence type="ECO:0000313" key="15">
    <source>
        <dbReference type="Proteomes" id="UP000001660"/>
    </source>
</evidence>
<evidence type="ECO:0000256" key="7">
    <source>
        <dbReference type="ARBA" id="ARBA00022801"/>
    </source>
</evidence>
<keyword evidence="8" id="KW-0862">Zinc</keyword>
<reference evidence="14 15" key="1">
    <citation type="journal article" date="2010" name="Proc. Natl. Acad. Sci. U.S.A.">
        <title>A Nitrospira metagenome illuminates the physiology and evolution of globally important nitrite-oxidizing bacteria.</title>
        <authorList>
            <person name="Lucker S."/>
            <person name="Wagner M."/>
            <person name="Maixner F."/>
            <person name="Pelletier E."/>
            <person name="Koch H."/>
            <person name="Vacherie B."/>
            <person name="Rattei T."/>
            <person name="Sinninghe Damste J."/>
            <person name="Spieck E."/>
            <person name="Le Paslier D."/>
            <person name="Daims H."/>
        </authorList>
    </citation>
    <scope>NUCLEOTIDE SEQUENCE [LARGE SCALE GENOMIC DNA]</scope>
</reference>
<evidence type="ECO:0000259" key="13">
    <source>
        <dbReference type="Pfam" id="PF01435"/>
    </source>
</evidence>
<dbReference type="GO" id="GO:0005886">
    <property type="term" value="C:plasma membrane"/>
    <property type="evidence" value="ECO:0007669"/>
    <property type="project" value="UniProtKB-SubCell"/>
</dbReference>
<evidence type="ECO:0000256" key="8">
    <source>
        <dbReference type="ARBA" id="ARBA00022833"/>
    </source>
</evidence>
<keyword evidence="6" id="KW-0479">Metal-binding</keyword>
<evidence type="ECO:0000256" key="6">
    <source>
        <dbReference type="ARBA" id="ARBA00022723"/>
    </source>
</evidence>
<evidence type="ECO:0000256" key="5">
    <source>
        <dbReference type="ARBA" id="ARBA00022692"/>
    </source>
</evidence>
<organism evidence="14 15">
    <name type="scientific">Nitrospira defluvii</name>
    <dbReference type="NCBI Taxonomy" id="330214"/>
    <lineage>
        <taxon>Bacteria</taxon>
        <taxon>Pseudomonadati</taxon>
        <taxon>Nitrospirota</taxon>
        <taxon>Nitrospiria</taxon>
        <taxon>Nitrospirales</taxon>
        <taxon>Nitrospiraceae</taxon>
        <taxon>Nitrospira</taxon>
    </lineage>
</organism>
<evidence type="ECO:0000256" key="2">
    <source>
        <dbReference type="ARBA" id="ARBA00004651"/>
    </source>
</evidence>
<keyword evidence="4" id="KW-0645">Protease</keyword>
<name>D8PC65_9BACT</name>
<comment type="cofactor">
    <cofactor evidence="1">
        <name>Zn(2+)</name>
        <dbReference type="ChEBI" id="CHEBI:29105"/>
    </cofactor>
</comment>
<dbReference type="GO" id="GO:0004222">
    <property type="term" value="F:metalloendopeptidase activity"/>
    <property type="evidence" value="ECO:0007669"/>
    <property type="project" value="InterPro"/>
</dbReference>
<keyword evidence="15" id="KW-1185">Reference proteome</keyword>
<keyword evidence="11 12" id="KW-0472">Membrane</keyword>
<keyword evidence="9 12" id="KW-1133">Transmembrane helix</keyword>
<feature type="domain" description="Peptidase M48" evidence="13">
    <location>
        <begin position="154"/>
        <end position="344"/>
    </location>
</feature>
<evidence type="ECO:0000256" key="10">
    <source>
        <dbReference type="ARBA" id="ARBA00023049"/>
    </source>
</evidence>
<dbReference type="STRING" id="330214.NIDE1064"/>
<protein>
    <submittedName>
        <fullName evidence="14">Putative Peptidase M48, Ste24p family</fullName>
        <ecNumber evidence="14">3.4.24.-</ecNumber>
    </submittedName>
</protein>
<dbReference type="Gene3D" id="3.30.2010.10">
    <property type="entry name" value="Metalloproteases ('zincins'), catalytic domain"/>
    <property type="match status" value="1"/>
</dbReference>
<keyword evidence="3" id="KW-1003">Cell membrane</keyword>
<dbReference type="Pfam" id="PF01435">
    <property type="entry name" value="Peptidase_M48"/>
    <property type="match status" value="1"/>
</dbReference>
<dbReference type="PANTHER" id="PTHR43221">
    <property type="entry name" value="PROTEASE HTPX"/>
    <property type="match status" value="1"/>
</dbReference>
<dbReference type="InterPro" id="IPR001915">
    <property type="entry name" value="Peptidase_M48"/>
</dbReference>
<dbReference type="GO" id="GO:0046872">
    <property type="term" value="F:metal ion binding"/>
    <property type="evidence" value="ECO:0007669"/>
    <property type="project" value="UniProtKB-KW"/>
</dbReference>
<sequence length="625" mass="72113">MKTQSTTERRERFEAFVLQAEQAMRANPRKYRITIALLAILGYLVIFGILGVLLLIGFLCVWAAWSGHAWWLLLIKTKLIWLFPAFCLLILRSLWVRIKAPTGYRVRQAQCPRLFQEVAHLSSRLQTPRIHRILIVNDFNAAISQVPRLGIFGWQRNYLMLGLPLLLELSTEQARAVLAHELGHLSGNHSRFGGWIYRVRLSWCRIQDAFAQMNHRSWEVPARFLEWYASYFTAYSFALARANEYEADRIAAVLTSPHKTASALVAVAALPTLDHEQYWEPLCKRSGAEPTPPDTAVSEFARHVQHRTLDPTQYGRLLSKLISRKTNLSDTHPSLPDRLSALGARMELSLPGDTRAADEWLGSMIGPILTEFDRQWRQANEEVWKEQFARRERMTMRMAELDQIDHAKQTREEQWEFIWLSEQLRPDFDPLPSYERYKADHPTDRAADLAIGRLLLHRNNEIGLQHLERAADEFHLVNAACEYALRYAENSNDIQLAEKWKRRAEQHYDLELLSRQERTLLSPQDRLKRTSLSDEALAALRQQLQVIPEVESVWICEKDIKILPARPVYVLSAQPRRLLSESKREAVLERLRAGVTYPGNVFVILTSGNSNMISETVRGVGTKLF</sequence>
<dbReference type="AlphaFoldDB" id="D8PC65"/>
<evidence type="ECO:0000313" key="14">
    <source>
        <dbReference type="EMBL" id="CBK40824.1"/>
    </source>
</evidence>
<dbReference type="Proteomes" id="UP000001660">
    <property type="component" value="Chromosome"/>
</dbReference>
<dbReference type="OrthoDB" id="9789270at2"/>
<dbReference type="eggNOG" id="COG0501">
    <property type="taxonomic scope" value="Bacteria"/>
</dbReference>
<evidence type="ECO:0000256" key="3">
    <source>
        <dbReference type="ARBA" id="ARBA00022475"/>
    </source>
</evidence>
<dbReference type="InterPro" id="IPR050083">
    <property type="entry name" value="HtpX_protease"/>
</dbReference>
<evidence type="ECO:0000256" key="11">
    <source>
        <dbReference type="ARBA" id="ARBA00023136"/>
    </source>
</evidence>
<dbReference type="GO" id="GO:0006508">
    <property type="term" value="P:proteolysis"/>
    <property type="evidence" value="ECO:0007669"/>
    <property type="project" value="UniProtKB-KW"/>
</dbReference>
<dbReference type="EMBL" id="FP929003">
    <property type="protein sequence ID" value="CBK40824.1"/>
    <property type="molecule type" value="Genomic_DNA"/>
</dbReference>
<evidence type="ECO:0000256" key="9">
    <source>
        <dbReference type="ARBA" id="ARBA00022989"/>
    </source>
</evidence>
<dbReference type="CDD" id="cd07328">
    <property type="entry name" value="M48_Ste24p_like"/>
    <property type="match status" value="1"/>
</dbReference>
<dbReference type="PANTHER" id="PTHR43221:SF1">
    <property type="entry name" value="PROTEASE HTPX"/>
    <property type="match status" value="1"/>
</dbReference>
<dbReference type="EC" id="3.4.24.-" evidence="14"/>
<evidence type="ECO:0000256" key="12">
    <source>
        <dbReference type="SAM" id="Phobius"/>
    </source>
</evidence>
<evidence type="ECO:0000256" key="4">
    <source>
        <dbReference type="ARBA" id="ARBA00022670"/>
    </source>
</evidence>
<keyword evidence="7 14" id="KW-0378">Hydrolase</keyword>
<comment type="subcellular location">
    <subcellularLocation>
        <location evidence="2">Cell membrane</location>
        <topology evidence="2">Multi-pass membrane protein</topology>
    </subcellularLocation>
</comment>
<evidence type="ECO:0000256" key="1">
    <source>
        <dbReference type="ARBA" id="ARBA00001947"/>
    </source>
</evidence>
<dbReference type="KEGG" id="nde:NIDE1064"/>
<feature type="transmembrane region" description="Helical" evidence="12">
    <location>
        <begin position="70"/>
        <end position="91"/>
    </location>
</feature>